<dbReference type="EMBL" id="JABXBU010002072">
    <property type="protein sequence ID" value="KAF8778011.1"/>
    <property type="molecule type" value="Genomic_DNA"/>
</dbReference>
<dbReference type="GO" id="GO:0006417">
    <property type="term" value="P:regulation of translation"/>
    <property type="evidence" value="ECO:0007669"/>
    <property type="project" value="TreeGrafter"/>
</dbReference>
<accession>A0A8T0ERN9</accession>
<reference evidence="3" key="2">
    <citation type="submission" date="2020-06" db="EMBL/GenBank/DDBJ databases">
        <authorList>
            <person name="Sheffer M."/>
        </authorList>
    </citation>
    <scope>NUCLEOTIDE SEQUENCE</scope>
</reference>
<evidence type="ECO:0000256" key="1">
    <source>
        <dbReference type="ARBA" id="ARBA00022884"/>
    </source>
</evidence>
<protein>
    <submittedName>
        <fullName evidence="3">Pumilio like protein</fullName>
    </submittedName>
</protein>
<dbReference type="AlphaFoldDB" id="A0A8T0ERN9"/>
<dbReference type="InterPro" id="IPR012959">
    <property type="entry name" value="CPL_dom"/>
</dbReference>
<name>A0A8T0ERN9_ARGBR</name>
<keyword evidence="1" id="KW-0694">RNA-binding</keyword>
<feature type="domain" description="CPL" evidence="2">
    <location>
        <begin position="34"/>
        <end position="166"/>
    </location>
</feature>
<sequence length="240" mass="27712">MDELVSRILELSQNKDKEKNDLQKNDPLLEFLQNAHVKKVLIYLLNPRDPHYIHPDVINILKQGDNNETSKKDPEFRQAELKAIIAGPLLNLIESNIQKFYTDNAFCLFTLVILQHTVGNRRTAFKAIADLVVEPYTTENKNTHPIEHSGSHFMYKQLIIHDKDESQDDVKFSEVLIETVPKLVFKSWMECNRGAFLLVSLLETEIPSVVQRIKEELSGCKKYLSKKPYKGAEILIKKLK</sequence>
<dbReference type="PANTHER" id="PTHR13389">
    <property type="entry name" value="PUMILIO HOMOLOG 3"/>
    <property type="match status" value="1"/>
</dbReference>
<dbReference type="InterPro" id="IPR040059">
    <property type="entry name" value="PUM3"/>
</dbReference>
<dbReference type="GO" id="GO:0005730">
    <property type="term" value="C:nucleolus"/>
    <property type="evidence" value="ECO:0007669"/>
    <property type="project" value="TreeGrafter"/>
</dbReference>
<dbReference type="Pfam" id="PF08144">
    <property type="entry name" value="CPL"/>
    <property type="match status" value="1"/>
</dbReference>
<evidence type="ECO:0000313" key="4">
    <source>
        <dbReference type="Proteomes" id="UP000807504"/>
    </source>
</evidence>
<evidence type="ECO:0000259" key="2">
    <source>
        <dbReference type="Pfam" id="PF08144"/>
    </source>
</evidence>
<comment type="caution">
    <text evidence="3">The sequence shown here is derived from an EMBL/GenBank/DDBJ whole genome shotgun (WGS) entry which is preliminary data.</text>
</comment>
<dbReference type="GO" id="GO:0003729">
    <property type="term" value="F:mRNA binding"/>
    <property type="evidence" value="ECO:0007669"/>
    <property type="project" value="TreeGrafter"/>
</dbReference>
<reference evidence="3" key="1">
    <citation type="journal article" date="2020" name="bioRxiv">
        <title>Chromosome-level reference genome of the European wasp spider Argiope bruennichi: a resource for studies on range expansion and evolutionary adaptation.</title>
        <authorList>
            <person name="Sheffer M.M."/>
            <person name="Hoppe A."/>
            <person name="Krehenwinkel H."/>
            <person name="Uhl G."/>
            <person name="Kuss A.W."/>
            <person name="Jensen L."/>
            <person name="Jensen C."/>
            <person name="Gillespie R.G."/>
            <person name="Hoff K.J."/>
            <person name="Prost S."/>
        </authorList>
    </citation>
    <scope>NUCLEOTIDE SEQUENCE</scope>
</reference>
<organism evidence="3 4">
    <name type="scientific">Argiope bruennichi</name>
    <name type="common">Wasp spider</name>
    <name type="synonym">Aranea bruennichi</name>
    <dbReference type="NCBI Taxonomy" id="94029"/>
    <lineage>
        <taxon>Eukaryota</taxon>
        <taxon>Metazoa</taxon>
        <taxon>Ecdysozoa</taxon>
        <taxon>Arthropoda</taxon>
        <taxon>Chelicerata</taxon>
        <taxon>Arachnida</taxon>
        <taxon>Araneae</taxon>
        <taxon>Araneomorphae</taxon>
        <taxon>Entelegynae</taxon>
        <taxon>Araneoidea</taxon>
        <taxon>Araneidae</taxon>
        <taxon>Argiope</taxon>
    </lineage>
</organism>
<dbReference type="PANTHER" id="PTHR13389:SF0">
    <property type="entry name" value="PUMILIO HOMOLOG 3"/>
    <property type="match status" value="1"/>
</dbReference>
<evidence type="ECO:0000313" key="3">
    <source>
        <dbReference type="EMBL" id="KAF8778011.1"/>
    </source>
</evidence>
<gene>
    <name evidence="3" type="ORF">HNY73_014786</name>
</gene>
<keyword evidence="4" id="KW-1185">Reference proteome</keyword>
<proteinExistence type="predicted"/>
<dbReference type="Proteomes" id="UP000807504">
    <property type="component" value="Unassembled WGS sequence"/>
</dbReference>